<feature type="region of interest" description="Disordered" evidence="1">
    <location>
        <begin position="28"/>
        <end position="65"/>
    </location>
</feature>
<dbReference type="EMBL" id="CAADFA010000477">
    <property type="protein sequence ID" value="VFJ68152.1"/>
    <property type="molecule type" value="Genomic_DNA"/>
</dbReference>
<evidence type="ECO:0000313" key="4">
    <source>
        <dbReference type="EMBL" id="VFJ68640.1"/>
    </source>
</evidence>
<name>A0A450TKL4_9GAMM</name>
<evidence type="ECO:0000256" key="2">
    <source>
        <dbReference type="SAM" id="SignalP"/>
    </source>
</evidence>
<organism evidence="3">
    <name type="scientific">Candidatus Kentrum sp. FM</name>
    <dbReference type="NCBI Taxonomy" id="2126340"/>
    <lineage>
        <taxon>Bacteria</taxon>
        <taxon>Pseudomonadati</taxon>
        <taxon>Pseudomonadota</taxon>
        <taxon>Gammaproteobacteria</taxon>
        <taxon>Candidatus Kentrum</taxon>
    </lineage>
</organism>
<protein>
    <submittedName>
        <fullName evidence="3">Uncharacterized protein</fullName>
    </submittedName>
</protein>
<proteinExistence type="predicted"/>
<accession>A0A450TKL4</accession>
<evidence type="ECO:0000313" key="3">
    <source>
        <dbReference type="EMBL" id="VFJ68152.1"/>
    </source>
</evidence>
<dbReference type="EMBL" id="CAADFL010000439">
    <property type="protein sequence ID" value="VFK16733.1"/>
    <property type="molecule type" value="Genomic_DNA"/>
</dbReference>
<feature type="signal peptide" evidence="2">
    <location>
        <begin position="1"/>
        <end position="24"/>
    </location>
</feature>
<evidence type="ECO:0000256" key="1">
    <source>
        <dbReference type="SAM" id="MobiDB-lite"/>
    </source>
</evidence>
<feature type="chain" id="PRO_5036113392" evidence="2">
    <location>
        <begin position="25"/>
        <end position="65"/>
    </location>
</feature>
<dbReference type="AlphaFoldDB" id="A0A450TKL4"/>
<feature type="compositionally biased region" description="Basic and acidic residues" evidence="1">
    <location>
        <begin position="33"/>
        <end position="47"/>
    </location>
</feature>
<keyword evidence="2" id="KW-0732">Signal</keyword>
<dbReference type="EMBL" id="CAADEZ010000478">
    <property type="protein sequence ID" value="VFJ68640.1"/>
    <property type="molecule type" value="Genomic_DNA"/>
</dbReference>
<sequence>MKKNALLLLAIAGCAGSGASSYTAARLQASGPDTRERFAEPEARDTQGRQNGIEYRITGQEGANR</sequence>
<gene>
    <name evidence="4" type="ORF">BECKFM1743A_GA0114220_104785</name>
    <name evidence="5" type="ORF">BECKFM1743B_GA0114221_104395</name>
    <name evidence="3" type="ORF">BECKFM1743C_GA0114222_104775</name>
</gene>
<reference evidence="3" key="1">
    <citation type="submission" date="2019-02" db="EMBL/GenBank/DDBJ databases">
        <authorList>
            <person name="Gruber-Vodicka R. H."/>
            <person name="Seah K. B. B."/>
        </authorList>
    </citation>
    <scope>NUCLEOTIDE SEQUENCE</scope>
    <source>
        <strain evidence="4">BECK_BZ163</strain>
        <strain evidence="5">BECK_BZ164</strain>
        <strain evidence="3">BECK_BZ165</strain>
    </source>
</reference>
<evidence type="ECO:0000313" key="5">
    <source>
        <dbReference type="EMBL" id="VFK16733.1"/>
    </source>
</evidence>